<evidence type="ECO:0000259" key="4">
    <source>
        <dbReference type="PROSITE" id="PS50076"/>
    </source>
</evidence>
<dbReference type="PROSITE" id="PS50076">
    <property type="entry name" value="DNAJ_2"/>
    <property type="match status" value="1"/>
</dbReference>
<gene>
    <name evidence="5" type="ORF">ACFPJ5_06930</name>
</gene>
<dbReference type="Pfam" id="PF00226">
    <property type="entry name" value="DnaJ"/>
    <property type="match status" value="1"/>
</dbReference>
<feature type="domain" description="J" evidence="4">
    <location>
        <begin position="3"/>
        <end position="67"/>
    </location>
</feature>
<dbReference type="InterPro" id="IPR001623">
    <property type="entry name" value="DnaJ_domain"/>
</dbReference>
<dbReference type="AlphaFoldDB" id="A0ABD5R9L1"/>
<keyword evidence="6" id="KW-1185">Reference proteome</keyword>
<accession>A0ABD5R9L1</accession>
<dbReference type="Proteomes" id="UP001596201">
    <property type="component" value="Unassembled WGS sequence"/>
</dbReference>
<keyword evidence="3" id="KW-1133">Transmembrane helix</keyword>
<dbReference type="PRINTS" id="PR00625">
    <property type="entry name" value="JDOMAIN"/>
</dbReference>
<dbReference type="InterPro" id="IPR036869">
    <property type="entry name" value="J_dom_sf"/>
</dbReference>
<evidence type="ECO:0000256" key="2">
    <source>
        <dbReference type="SAM" id="MobiDB-lite"/>
    </source>
</evidence>
<feature type="transmembrane region" description="Helical" evidence="3">
    <location>
        <begin position="238"/>
        <end position="257"/>
    </location>
</feature>
<keyword evidence="3" id="KW-0812">Transmembrane</keyword>
<dbReference type="InterPro" id="IPR018253">
    <property type="entry name" value="DnaJ_domain_CS"/>
</dbReference>
<evidence type="ECO:0000313" key="6">
    <source>
        <dbReference type="Proteomes" id="UP001596201"/>
    </source>
</evidence>
<reference evidence="5 6" key="1">
    <citation type="journal article" date="2019" name="Int. J. Syst. Evol. Microbiol.">
        <title>The Global Catalogue of Microorganisms (GCM) 10K type strain sequencing project: providing services to taxonomists for standard genome sequencing and annotation.</title>
        <authorList>
            <consortium name="The Broad Institute Genomics Platform"/>
            <consortium name="The Broad Institute Genome Sequencing Center for Infectious Disease"/>
            <person name="Wu L."/>
            <person name="Ma J."/>
        </authorList>
    </citation>
    <scope>NUCLEOTIDE SEQUENCE [LARGE SCALE GENOMIC DNA]</scope>
    <source>
        <strain evidence="5 6">CGMCC 1.12237</strain>
    </source>
</reference>
<dbReference type="RefSeq" id="WP_227227993.1">
    <property type="nucleotide sequence ID" value="NZ_JAJCVJ010000001.1"/>
</dbReference>
<comment type="caution">
    <text evidence="5">The sequence shown here is derived from an EMBL/GenBank/DDBJ whole genome shotgun (WGS) entry which is preliminary data.</text>
</comment>
<dbReference type="SUPFAM" id="SSF46565">
    <property type="entry name" value="Chaperone J-domain"/>
    <property type="match status" value="1"/>
</dbReference>
<name>A0ABD5R9L1_9EURY</name>
<sequence>MDDFYDLFGVEQDADESDLKQAYRRLARQYHPDVNDDPRAHAQFKTIRRAYEILTDTEERRVYDEMGHSRYVAEQMDGYPTMGGAGPTARWGDSDAPSADENAGTDADTAAGSGGTNAHGQTETVTTSPTTRSGARPSVDDDRFDPETFDAEEFDRKYGDSRSLLPPLTPLFVGWLAVLLAGLAYLAGVGQYLAANADALSSFLSAVTASPANLFGGSFGVEVPMAFLEASLTASGPALLFPVGLAALPLVFGGVVLKFGQGTAYLYLLGALAPLVVVAGGTLVPAALALLVVLGLVVLPVSGTLLFLGDVGRYLAATR</sequence>
<dbReference type="CDD" id="cd06257">
    <property type="entry name" value="DnaJ"/>
    <property type="match status" value="1"/>
</dbReference>
<feature type="compositionally biased region" description="Low complexity" evidence="2">
    <location>
        <begin position="99"/>
        <end position="111"/>
    </location>
</feature>
<feature type="transmembrane region" description="Helical" evidence="3">
    <location>
        <begin position="289"/>
        <end position="309"/>
    </location>
</feature>
<feature type="region of interest" description="Disordered" evidence="2">
    <location>
        <begin position="77"/>
        <end position="146"/>
    </location>
</feature>
<evidence type="ECO:0000313" key="5">
    <source>
        <dbReference type="EMBL" id="MFC5366669.1"/>
    </source>
</evidence>
<protein>
    <submittedName>
        <fullName evidence="5">DnaJ domain-containing protein</fullName>
    </submittedName>
</protein>
<proteinExistence type="predicted"/>
<organism evidence="5 6">
    <name type="scientific">Salinirubrum litoreum</name>
    <dbReference type="NCBI Taxonomy" id="1126234"/>
    <lineage>
        <taxon>Archaea</taxon>
        <taxon>Methanobacteriati</taxon>
        <taxon>Methanobacteriota</taxon>
        <taxon>Stenosarchaea group</taxon>
        <taxon>Halobacteria</taxon>
        <taxon>Halobacteriales</taxon>
        <taxon>Haloferacaceae</taxon>
        <taxon>Salinirubrum</taxon>
    </lineage>
</organism>
<dbReference type="PANTHER" id="PTHR44360">
    <property type="entry name" value="DNAJ HOMOLOG SUBFAMILY B MEMBER 9"/>
    <property type="match status" value="1"/>
</dbReference>
<feature type="compositionally biased region" description="Low complexity" evidence="2">
    <location>
        <begin position="118"/>
        <end position="131"/>
    </location>
</feature>
<keyword evidence="1" id="KW-0143">Chaperone</keyword>
<evidence type="ECO:0000256" key="3">
    <source>
        <dbReference type="SAM" id="Phobius"/>
    </source>
</evidence>
<dbReference type="SMART" id="SM00271">
    <property type="entry name" value="DnaJ"/>
    <property type="match status" value="1"/>
</dbReference>
<feature type="transmembrane region" description="Helical" evidence="3">
    <location>
        <begin position="171"/>
        <end position="194"/>
    </location>
</feature>
<evidence type="ECO:0000256" key="1">
    <source>
        <dbReference type="ARBA" id="ARBA00023186"/>
    </source>
</evidence>
<dbReference type="Gene3D" id="1.10.287.110">
    <property type="entry name" value="DnaJ domain"/>
    <property type="match status" value="1"/>
</dbReference>
<keyword evidence="3" id="KW-0472">Membrane</keyword>
<dbReference type="InterPro" id="IPR051948">
    <property type="entry name" value="Hsp70_co-chaperone_J-domain"/>
</dbReference>
<feature type="transmembrane region" description="Helical" evidence="3">
    <location>
        <begin position="264"/>
        <end position="283"/>
    </location>
</feature>
<dbReference type="PROSITE" id="PS00636">
    <property type="entry name" value="DNAJ_1"/>
    <property type="match status" value="1"/>
</dbReference>
<dbReference type="EMBL" id="JBHSKX010000001">
    <property type="protein sequence ID" value="MFC5366669.1"/>
    <property type="molecule type" value="Genomic_DNA"/>
</dbReference>
<dbReference type="PANTHER" id="PTHR44360:SF1">
    <property type="entry name" value="DNAJ HOMOLOG SUBFAMILY B MEMBER 9"/>
    <property type="match status" value="1"/>
</dbReference>